<comment type="caution">
    <text evidence="3">The sequence shown here is derived from an EMBL/GenBank/DDBJ whole genome shotgun (WGS) entry which is preliminary data.</text>
</comment>
<dbReference type="Gene3D" id="2.40.128.270">
    <property type="match status" value="1"/>
</dbReference>
<keyword evidence="4" id="KW-1185">Reference proteome</keyword>
<feature type="domain" description="DUF306" evidence="2">
    <location>
        <begin position="162"/>
        <end position="272"/>
    </location>
</feature>
<dbReference type="Pfam" id="PF03724">
    <property type="entry name" value="META"/>
    <property type="match status" value="1"/>
</dbReference>
<dbReference type="AlphaFoldDB" id="A0A4R5W448"/>
<gene>
    <name evidence="3" type="ORF">E2I14_06935</name>
</gene>
<feature type="signal peptide" evidence="1">
    <location>
        <begin position="1"/>
        <end position="27"/>
    </location>
</feature>
<sequence length="278" mass="30118">MPMNKFNFTLPAAGKWLALLSCSMLFACSTAPTSTPASSPSNTITLSGNASYLQRIAMPPEAVLTVQVEDVSRADAPAIVLAKQQIPFNARQVPLAYSINIDSALVDPKHSYTIRATISVADKLRFTTTQHYPVLTPGASNQVDLLLQMVAAAPDSAEKPPSTLTNTRWKLTELNGKPVSMAPNQREEIHITLASDKPSVSGFSGCNRMIGGYELDGDHLKFSQLAGTMMACVSPMMENESEFVKTLAHTTSYRISGEQLTLFSNQTVIARFSALYLK</sequence>
<dbReference type="InterPro" id="IPR039366">
    <property type="entry name" value="Pilotin"/>
</dbReference>
<dbReference type="OrthoDB" id="423130at2"/>
<keyword evidence="1" id="KW-0732">Signal</keyword>
<dbReference type="InterPro" id="IPR005184">
    <property type="entry name" value="DUF306_Meta_HslJ"/>
</dbReference>
<evidence type="ECO:0000313" key="4">
    <source>
        <dbReference type="Proteomes" id="UP000294829"/>
    </source>
</evidence>
<proteinExistence type="predicted"/>
<dbReference type="InterPro" id="IPR053196">
    <property type="entry name" value="Lipoprotein_YbaY-like"/>
</dbReference>
<reference evidence="3 4" key="1">
    <citation type="submission" date="2019-03" db="EMBL/GenBank/DDBJ databases">
        <title>Sapientia aquatica gen. nov., sp. nov., isolated from a crater lake.</title>
        <authorList>
            <person name="Felfoldi T."/>
            <person name="Szabo A."/>
            <person name="Toth E."/>
            <person name="Schumann P."/>
            <person name="Keki Z."/>
            <person name="Marialigeti K."/>
            <person name="Mathe I."/>
        </authorList>
    </citation>
    <scope>NUCLEOTIDE SEQUENCE [LARGE SCALE GENOMIC DNA]</scope>
    <source>
        <strain evidence="3 4">SA-152</strain>
    </source>
</reference>
<dbReference type="EMBL" id="SMYL01000002">
    <property type="protein sequence ID" value="TDK67480.1"/>
    <property type="molecule type" value="Genomic_DNA"/>
</dbReference>
<organism evidence="3 4">
    <name type="scientific">Sapientia aquatica</name>
    <dbReference type="NCBI Taxonomy" id="1549640"/>
    <lineage>
        <taxon>Bacteria</taxon>
        <taxon>Pseudomonadati</taxon>
        <taxon>Pseudomonadota</taxon>
        <taxon>Betaproteobacteria</taxon>
        <taxon>Burkholderiales</taxon>
        <taxon>Oxalobacteraceae</taxon>
        <taxon>Sapientia</taxon>
    </lineage>
</organism>
<evidence type="ECO:0000313" key="3">
    <source>
        <dbReference type="EMBL" id="TDK67480.1"/>
    </source>
</evidence>
<dbReference type="InterPro" id="IPR038670">
    <property type="entry name" value="HslJ-like_sf"/>
</dbReference>
<name>A0A4R5W448_9BURK</name>
<feature type="chain" id="PRO_5020861785" evidence="1">
    <location>
        <begin position="28"/>
        <end position="278"/>
    </location>
</feature>
<dbReference type="PANTHER" id="PTHR38013:SF1">
    <property type="entry name" value="GLYCOPROTEIN_POLYSACCHARIDE METABOLISM"/>
    <property type="match status" value="1"/>
</dbReference>
<evidence type="ECO:0000256" key="1">
    <source>
        <dbReference type="SAM" id="SignalP"/>
    </source>
</evidence>
<dbReference type="PANTHER" id="PTHR38013">
    <property type="entry name" value="GLYCOPROTEIN/POLYSACCHARIDE METABOLISM"/>
    <property type="match status" value="1"/>
</dbReference>
<protein>
    <submittedName>
        <fullName evidence="3">META domain-containing protein</fullName>
    </submittedName>
</protein>
<dbReference type="PROSITE" id="PS51257">
    <property type="entry name" value="PROKAR_LIPOPROTEIN"/>
    <property type="match status" value="1"/>
</dbReference>
<dbReference type="Proteomes" id="UP000294829">
    <property type="component" value="Unassembled WGS sequence"/>
</dbReference>
<evidence type="ECO:0000259" key="2">
    <source>
        <dbReference type="Pfam" id="PF03724"/>
    </source>
</evidence>
<accession>A0A4R5W448</accession>
<dbReference type="Pfam" id="PF09619">
    <property type="entry name" value="YscW"/>
    <property type="match status" value="1"/>
</dbReference>